<dbReference type="OrthoDB" id="9797134at2"/>
<dbReference type="Proteomes" id="UP000066624">
    <property type="component" value="Chromosome"/>
</dbReference>
<dbReference type="InterPro" id="IPR013249">
    <property type="entry name" value="RNA_pol_sigma70_r4_t2"/>
</dbReference>
<dbReference type="KEGG" id="wma:WM2015_2655"/>
<evidence type="ECO:0000256" key="3">
    <source>
        <dbReference type="ARBA" id="ARBA00023082"/>
    </source>
</evidence>
<dbReference type="InterPro" id="IPR014284">
    <property type="entry name" value="RNA_pol_sigma-70_dom"/>
</dbReference>
<sequence length="166" mass="18918">MTFEQIIEDHGDMVWRIALAQERNRAVAEELYQEICFALWSARERIEGADHPRAYVARIAMNQAVSHVRREVQTPDIVEARDDADPSAGPEDNLNRLHRQQLLLAAVRQLPLNWRQPVTLTLEGFKPAEIAYVMGTSANTVSLRLSRARKALKDLMQGQGHDHETQ</sequence>
<dbReference type="InterPro" id="IPR007627">
    <property type="entry name" value="RNA_pol_sigma70_r2"/>
</dbReference>
<evidence type="ECO:0000256" key="5">
    <source>
        <dbReference type="ARBA" id="ARBA00023163"/>
    </source>
</evidence>
<keyword evidence="4" id="KW-0238">DNA-binding</keyword>
<dbReference type="InterPro" id="IPR036388">
    <property type="entry name" value="WH-like_DNA-bd_sf"/>
</dbReference>
<dbReference type="GO" id="GO:0016987">
    <property type="term" value="F:sigma factor activity"/>
    <property type="evidence" value="ECO:0007669"/>
    <property type="project" value="UniProtKB-KW"/>
</dbReference>
<keyword evidence="5" id="KW-0804">Transcription</keyword>
<accession>A0A0K0XZ96</accession>
<dbReference type="Gene3D" id="1.10.10.10">
    <property type="entry name" value="Winged helix-like DNA-binding domain superfamily/Winged helix DNA-binding domain"/>
    <property type="match status" value="1"/>
</dbReference>
<dbReference type="Gene3D" id="1.10.1740.10">
    <property type="match status" value="1"/>
</dbReference>
<proteinExistence type="inferred from homology"/>
<dbReference type="Pfam" id="PF08281">
    <property type="entry name" value="Sigma70_r4_2"/>
    <property type="match status" value="1"/>
</dbReference>
<dbReference type="STRING" id="1579979.WM2015_2655"/>
<dbReference type="SUPFAM" id="SSF88946">
    <property type="entry name" value="Sigma2 domain of RNA polymerase sigma factors"/>
    <property type="match status" value="1"/>
</dbReference>
<organism evidence="6 7">
    <name type="scientific">Wenzhouxiangella marina</name>
    <dbReference type="NCBI Taxonomy" id="1579979"/>
    <lineage>
        <taxon>Bacteria</taxon>
        <taxon>Pseudomonadati</taxon>
        <taxon>Pseudomonadota</taxon>
        <taxon>Gammaproteobacteria</taxon>
        <taxon>Chromatiales</taxon>
        <taxon>Wenzhouxiangellaceae</taxon>
        <taxon>Wenzhouxiangella</taxon>
    </lineage>
</organism>
<evidence type="ECO:0000256" key="1">
    <source>
        <dbReference type="ARBA" id="ARBA00010641"/>
    </source>
</evidence>
<dbReference type="PANTHER" id="PTHR43133:SF8">
    <property type="entry name" value="RNA POLYMERASE SIGMA FACTOR HI_1459-RELATED"/>
    <property type="match status" value="1"/>
</dbReference>
<evidence type="ECO:0000256" key="2">
    <source>
        <dbReference type="ARBA" id="ARBA00023015"/>
    </source>
</evidence>
<reference evidence="6 7" key="1">
    <citation type="submission" date="2015-07" db="EMBL/GenBank/DDBJ databases">
        <authorList>
            <person name="Noorani M."/>
        </authorList>
    </citation>
    <scope>NUCLEOTIDE SEQUENCE [LARGE SCALE GENOMIC DNA]</scope>
    <source>
        <strain evidence="6 7">KCTC 42284</strain>
    </source>
</reference>
<keyword evidence="7" id="KW-1185">Reference proteome</keyword>
<dbReference type="SUPFAM" id="SSF88659">
    <property type="entry name" value="Sigma3 and sigma4 domains of RNA polymerase sigma factors"/>
    <property type="match status" value="1"/>
</dbReference>
<dbReference type="InterPro" id="IPR013324">
    <property type="entry name" value="RNA_pol_sigma_r3/r4-like"/>
</dbReference>
<dbReference type="GO" id="GO:0003677">
    <property type="term" value="F:DNA binding"/>
    <property type="evidence" value="ECO:0007669"/>
    <property type="project" value="UniProtKB-KW"/>
</dbReference>
<keyword evidence="2" id="KW-0805">Transcription regulation</keyword>
<comment type="similarity">
    <text evidence="1">Belongs to the sigma-70 factor family. ECF subfamily.</text>
</comment>
<protein>
    <submittedName>
        <fullName evidence="6">RNA polymerase sigma-54 factor RpoN</fullName>
    </submittedName>
</protein>
<dbReference type="InterPro" id="IPR013325">
    <property type="entry name" value="RNA_pol_sigma_r2"/>
</dbReference>
<dbReference type="EMBL" id="CP012154">
    <property type="protein sequence ID" value="AKS43013.1"/>
    <property type="molecule type" value="Genomic_DNA"/>
</dbReference>
<dbReference type="PANTHER" id="PTHR43133">
    <property type="entry name" value="RNA POLYMERASE ECF-TYPE SIGMA FACTO"/>
    <property type="match status" value="1"/>
</dbReference>
<evidence type="ECO:0000313" key="7">
    <source>
        <dbReference type="Proteomes" id="UP000066624"/>
    </source>
</evidence>
<dbReference type="RefSeq" id="WP_049726528.1">
    <property type="nucleotide sequence ID" value="NZ_CP012154.1"/>
</dbReference>
<name>A0A0K0XZ96_9GAMM</name>
<dbReference type="InterPro" id="IPR039425">
    <property type="entry name" value="RNA_pol_sigma-70-like"/>
</dbReference>
<keyword evidence="3" id="KW-0731">Sigma factor</keyword>
<gene>
    <name evidence="6" type="ORF">WM2015_2655</name>
</gene>
<dbReference type="AlphaFoldDB" id="A0A0K0XZ96"/>
<dbReference type="GO" id="GO:0006352">
    <property type="term" value="P:DNA-templated transcription initiation"/>
    <property type="evidence" value="ECO:0007669"/>
    <property type="project" value="InterPro"/>
</dbReference>
<evidence type="ECO:0000256" key="4">
    <source>
        <dbReference type="ARBA" id="ARBA00023125"/>
    </source>
</evidence>
<dbReference type="NCBIfam" id="TIGR02937">
    <property type="entry name" value="sigma70-ECF"/>
    <property type="match status" value="1"/>
</dbReference>
<evidence type="ECO:0000313" key="6">
    <source>
        <dbReference type="EMBL" id="AKS43013.1"/>
    </source>
</evidence>
<dbReference type="Pfam" id="PF04542">
    <property type="entry name" value="Sigma70_r2"/>
    <property type="match status" value="1"/>
</dbReference>